<proteinExistence type="predicted"/>
<evidence type="ECO:0000313" key="2">
    <source>
        <dbReference type="Proteomes" id="UP000324222"/>
    </source>
</evidence>
<keyword evidence="2" id="KW-1185">Reference proteome</keyword>
<accession>A0A5B7E5Y3</accession>
<dbReference type="AlphaFoldDB" id="A0A5B7E5Y3"/>
<protein>
    <submittedName>
        <fullName evidence="1">Uncharacterized protein</fullName>
    </submittedName>
</protein>
<dbReference type="EMBL" id="VSRR010001871">
    <property type="protein sequence ID" value="MPC28194.1"/>
    <property type="molecule type" value="Genomic_DNA"/>
</dbReference>
<evidence type="ECO:0000313" key="1">
    <source>
        <dbReference type="EMBL" id="MPC28194.1"/>
    </source>
</evidence>
<comment type="caution">
    <text evidence="1">The sequence shown here is derived from an EMBL/GenBank/DDBJ whole genome shotgun (WGS) entry which is preliminary data.</text>
</comment>
<dbReference type="Proteomes" id="UP000324222">
    <property type="component" value="Unassembled WGS sequence"/>
</dbReference>
<name>A0A5B7E5Y3_PORTR</name>
<organism evidence="1 2">
    <name type="scientific">Portunus trituberculatus</name>
    <name type="common">Swimming crab</name>
    <name type="synonym">Neptunus trituberculatus</name>
    <dbReference type="NCBI Taxonomy" id="210409"/>
    <lineage>
        <taxon>Eukaryota</taxon>
        <taxon>Metazoa</taxon>
        <taxon>Ecdysozoa</taxon>
        <taxon>Arthropoda</taxon>
        <taxon>Crustacea</taxon>
        <taxon>Multicrustacea</taxon>
        <taxon>Malacostraca</taxon>
        <taxon>Eumalacostraca</taxon>
        <taxon>Eucarida</taxon>
        <taxon>Decapoda</taxon>
        <taxon>Pleocyemata</taxon>
        <taxon>Brachyura</taxon>
        <taxon>Eubrachyura</taxon>
        <taxon>Portunoidea</taxon>
        <taxon>Portunidae</taxon>
        <taxon>Portuninae</taxon>
        <taxon>Portunus</taxon>
    </lineage>
</organism>
<gene>
    <name evidence="1" type="ORF">E2C01_021389</name>
</gene>
<sequence>MLRVSRELGILKHQGLNHMAHKLPKIPETEQRPTDTNANMRRLLKIKLHDYDSYTLPTKANQENADRDKPSIISQALTAYFLMGKFHLLLDSLADIICISRRFKTWLMFCRNEDSTFANIISMLLSTLGGCSAGHLGYPQARQLLLELLQLLEELIFLLVTKVAALDLDLPKEDW</sequence>
<reference evidence="1 2" key="1">
    <citation type="submission" date="2019-05" db="EMBL/GenBank/DDBJ databases">
        <title>Another draft genome of Portunus trituberculatus and its Hox gene families provides insights of decapod evolution.</title>
        <authorList>
            <person name="Jeong J.-H."/>
            <person name="Song I."/>
            <person name="Kim S."/>
            <person name="Choi T."/>
            <person name="Kim D."/>
            <person name="Ryu S."/>
            <person name="Kim W."/>
        </authorList>
    </citation>
    <scope>NUCLEOTIDE SEQUENCE [LARGE SCALE GENOMIC DNA]</scope>
    <source>
        <tissue evidence="1">Muscle</tissue>
    </source>
</reference>